<evidence type="ECO:0000256" key="5">
    <source>
        <dbReference type="SAM" id="SignalP"/>
    </source>
</evidence>
<keyword evidence="2 5" id="KW-0732">Signal</keyword>
<dbReference type="EMBL" id="JAATJE010000002">
    <property type="protein sequence ID" value="NJC35006.1"/>
    <property type="molecule type" value="Genomic_DNA"/>
</dbReference>
<name>A0ABX0XNP9_9SPHN</name>
<proteinExistence type="inferred from homology"/>
<dbReference type="Gene3D" id="2.40.160.20">
    <property type="match status" value="1"/>
</dbReference>
<dbReference type="Proteomes" id="UP000734218">
    <property type="component" value="Unassembled WGS sequence"/>
</dbReference>
<dbReference type="InterPro" id="IPR027385">
    <property type="entry name" value="Beta-barrel_OMP"/>
</dbReference>
<dbReference type="InterPro" id="IPR011250">
    <property type="entry name" value="OMP/PagP_B-barrel"/>
</dbReference>
<evidence type="ECO:0000259" key="6">
    <source>
        <dbReference type="Pfam" id="PF13505"/>
    </source>
</evidence>
<feature type="signal peptide" evidence="5">
    <location>
        <begin position="1"/>
        <end position="20"/>
    </location>
</feature>
<dbReference type="Pfam" id="PF13505">
    <property type="entry name" value="OMP_b-brl"/>
    <property type="match status" value="1"/>
</dbReference>
<reference evidence="7 8" key="1">
    <citation type="submission" date="2020-03" db="EMBL/GenBank/DDBJ databases">
        <title>Genomic Encyclopedia of Type Strains, Phase IV (KMG-IV): sequencing the most valuable type-strain genomes for metagenomic binning, comparative biology and taxonomic classification.</title>
        <authorList>
            <person name="Goeker M."/>
        </authorList>
    </citation>
    <scope>NUCLEOTIDE SEQUENCE [LARGE SCALE GENOMIC DNA]</scope>
    <source>
        <strain evidence="7 8">DSM 27651</strain>
    </source>
</reference>
<dbReference type="SUPFAM" id="SSF56925">
    <property type="entry name" value="OMPA-like"/>
    <property type="match status" value="1"/>
</dbReference>
<protein>
    <submittedName>
        <fullName evidence="7">Outer membrane immunogenic protein</fullName>
    </submittedName>
</protein>
<gene>
    <name evidence="7" type="ORF">GGR88_002520</name>
</gene>
<dbReference type="InterPro" id="IPR051692">
    <property type="entry name" value="OMP-like"/>
</dbReference>
<dbReference type="PANTHER" id="PTHR34001:SF3">
    <property type="entry name" value="BLL7405 PROTEIN"/>
    <property type="match status" value="1"/>
</dbReference>
<dbReference type="PANTHER" id="PTHR34001">
    <property type="entry name" value="BLL7405 PROTEIN"/>
    <property type="match status" value="1"/>
</dbReference>
<comment type="subcellular location">
    <subcellularLocation>
        <location evidence="1">Membrane</location>
    </subcellularLocation>
</comment>
<evidence type="ECO:0000256" key="1">
    <source>
        <dbReference type="ARBA" id="ARBA00004370"/>
    </source>
</evidence>
<evidence type="ECO:0000313" key="7">
    <source>
        <dbReference type="EMBL" id="NJC35006.1"/>
    </source>
</evidence>
<comment type="similarity">
    <text evidence="4">Belongs to the Omp25/RopB family.</text>
</comment>
<accession>A0ABX0XNP9</accession>
<evidence type="ECO:0000256" key="2">
    <source>
        <dbReference type="ARBA" id="ARBA00022729"/>
    </source>
</evidence>
<keyword evidence="3" id="KW-0472">Membrane</keyword>
<organism evidence="7 8">
    <name type="scientific">Sphingomonas jejuensis</name>
    <dbReference type="NCBI Taxonomy" id="904715"/>
    <lineage>
        <taxon>Bacteria</taxon>
        <taxon>Pseudomonadati</taxon>
        <taxon>Pseudomonadota</taxon>
        <taxon>Alphaproteobacteria</taxon>
        <taxon>Sphingomonadales</taxon>
        <taxon>Sphingomonadaceae</taxon>
        <taxon>Sphingomonas</taxon>
    </lineage>
</organism>
<keyword evidence="8" id="KW-1185">Reference proteome</keyword>
<evidence type="ECO:0000256" key="4">
    <source>
        <dbReference type="ARBA" id="ARBA00038306"/>
    </source>
</evidence>
<sequence length="210" mass="22355">MRKIILAAALAGAASTPAFAQADAPFTGLRVEGLAGYDNVRPGDADGEDVEGIDGFQYGLAVGYDVQLGGVVVGAEGEISDSTGNSEGTLDFGDGVVDSRLETGRDLYAGLRVGFPVTPTTMIYAKGGYTNTRIESRFDNGTDVFEDRLNVDGFRLGAGAEFLFGPNAYGKLEYRYSNYSSLNYEDDDFNLETGIDLDRHQVVAGVGVRF</sequence>
<dbReference type="RefSeq" id="WP_167955507.1">
    <property type="nucleotide sequence ID" value="NZ_JAATJE010000002.1"/>
</dbReference>
<evidence type="ECO:0000256" key="3">
    <source>
        <dbReference type="ARBA" id="ARBA00023136"/>
    </source>
</evidence>
<evidence type="ECO:0000313" key="8">
    <source>
        <dbReference type="Proteomes" id="UP000734218"/>
    </source>
</evidence>
<comment type="caution">
    <text evidence="7">The sequence shown here is derived from an EMBL/GenBank/DDBJ whole genome shotgun (WGS) entry which is preliminary data.</text>
</comment>
<feature type="domain" description="Outer membrane protein beta-barrel" evidence="6">
    <location>
        <begin position="7"/>
        <end position="210"/>
    </location>
</feature>
<feature type="chain" id="PRO_5047347104" evidence="5">
    <location>
        <begin position="21"/>
        <end position="210"/>
    </location>
</feature>